<dbReference type="PANTHER" id="PTHR13620">
    <property type="entry name" value="3-5 EXONUCLEASE"/>
    <property type="match status" value="1"/>
</dbReference>
<sequence length="518" mass="59421">MAPTIKRIGSFRTHQKHFVDFFGDDLIVTVTPTASVIRRWIRSVRSYNRNHSVHPLVVGIGVQWRPDSSDPDPPPKTLQLCVGSRCLIIQLGYNYGLPKVLRTFLADPKTTFVGVWNGQDQKKLEKCRHRVEIGKLLDIRMFVRDSRGARMCFCSFEQIVKERLGRVGVRLDPAICMSDWGVYNLNHYQVLQASIESYVCFKLAVEERLWNLKVAANLVNDVTLHLNRPNLTAFIFKKINGDSEHQYYNLTSLRRLQKEKKAVSSLSLLEKLKAKSMAPTIRTIGSYATQQRYSVDFFGEELFVTVTPDPSVIGQWIHDVFFHNRLSSHPLVVGVGVQWTPSGYHPASPPVSYRSDSSPDSYRSDSPPVFYSSDPPADTLQLCVGNRCIIIQLRYCERVPQVLRNFLADRDNTFVGIWNSQDAGKLERSRHQLEIAELMDLREFVSDSSGRRSMYNYSLEKIVEENLGYPGVRLDREVSMSDWRVYNLSYDQILQASIDVYACCSLAILDHLWEEKNR</sequence>
<keyword evidence="2" id="KW-0378">Hydrolase</keyword>
<name>A0A7G2EHL0_ARATH</name>
<dbReference type="InterPro" id="IPR012337">
    <property type="entry name" value="RNaseH-like_sf"/>
</dbReference>
<evidence type="ECO:0000256" key="2">
    <source>
        <dbReference type="ARBA" id="ARBA00022801"/>
    </source>
</evidence>
<evidence type="ECO:0000313" key="4">
    <source>
        <dbReference type="EMBL" id="CAD5322830.1"/>
    </source>
</evidence>
<dbReference type="PANTHER" id="PTHR13620:SF59">
    <property type="entry name" value="POLYNUCLEOTIDYL TRANSFERASE, RIBONUCLEASE H-LIKE SUPERFAMILY PROTEIN"/>
    <property type="match status" value="1"/>
</dbReference>
<feature type="compositionally biased region" description="Low complexity" evidence="3">
    <location>
        <begin position="350"/>
        <end position="369"/>
    </location>
</feature>
<proteinExistence type="predicted"/>
<dbReference type="Gene3D" id="3.30.420.10">
    <property type="entry name" value="Ribonuclease H-like superfamily/Ribonuclease H"/>
    <property type="match status" value="2"/>
</dbReference>
<dbReference type="FunFam" id="3.30.420.10:FF:000149">
    <property type="entry name" value="Polynucleotidyl transferase, ribonuclease H-like superfamily protein"/>
    <property type="match status" value="2"/>
</dbReference>
<evidence type="ECO:0000256" key="3">
    <source>
        <dbReference type="SAM" id="MobiDB-lite"/>
    </source>
</evidence>
<feature type="region of interest" description="Disordered" evidence="3">
    <location>
        <begin position="345"/>
        <end position="369"/>
    </location>
</feature>
<dbReference type="AlphaFoldDB" id="A0A7G2EHL0"/>
<dbReference type="GO" id="GO:0008408">
    <property type="term" value="F:3'-5' exonuclease activity"/>
    <property type="evidence" value="ECO:0007669"/>
    <property type="project" value="UniProtKB-ARBA"/>
</dbReference>
<reference evidence="4 5" key="1">
    <citation type="submission" date="2020-09" db="EMBL/GenBank/DDBJ databases">
        <authorList>
            <person name="Ashkenazy H."/>
        </authorList>
    </citation>
    <scope>NUCLEOTIDE SEQUENCE [LARGE SCALE GENOMIC DNA]</scope>
    <source>
        <strain evidence="5">cv. Cdm-0</strain>
    </source>
</reference>
<dbReference type="InterPro" id="IPR051132">
    <property type="entry name" value="3-5_Exonuclease_domain"/>
</dbReference>
<protein>
    <submittedName>
        <fullName evidence="4">(thale cress) hypothetical protein</fullName>
    </submittedName>
</protein>
<evidence type="ECO:0000256" key="1">
    <source>
        <dbReference type="ARBA" id="ARBA00022722"/>
    </source>
</evidence>
<evidence type="ECO:0000313" key="5">
    <source>
        <dbReference type="Proteomes" id="UP000516314"/>
    </source>
</evidence>
<dbReference type="InterPro" id="IPR036397">
    <property type="entry name" value="RNaseH_sf"/>
</dbReference>
<gene>
    <name evidence="4" type="ORF">AT9943_LOCUS10815</name>
</gene>
<keyword evidence="1" id="KW-0540">Nuclease</keyword>
<organism evidence="4 5">
    <name type="scientific">Arabidopsis thaliana</name>
    <name type="common">Mouse-ear cress</name>
    <dbReference type="NCBI Taxonomy" id="3702"/>
    <lineage>
        <taxon>Eukaryota</taxon>
        <taxon>Viridiplantae</taxon>
        <taxon>Streptophyta</taxon>
        <taxon>Embryophyta</taxon>
        <taxon>Tracheophyta</taxon>
        <taxon>Spermatophyta</taxon>
        <taxon>Magnoliopsida</taxon>
        <taxon>eudicotyledons</taxon>
        <taxon>Gunneridae</taxon>
        <taxon>Pentapetalae</taxon>
        <taxon>rosids</taxon>
        <taxon>malvids</taxon>
        <taxon>Brassicales</taxon>
        <taxon>Brassicaceae</taxon>
        <taxon>Camelineae</taxon>
        <taxon>Arabidopsis</taxon>
    </lineage>
</organism>
<dbReference type="SUPFAM" id="SSF53098">
    <property type="entry name" value="Ribonuclease H-like"/>
    <property type="match status" value="2"/>
</dbReference>
<dbReference type="GO" id="GO:0003676">
    <property type="term" value="F:nucleic acid binding"/>
    <property type="evidence" value="ECO:0007669"/>
    <property type="project" value="InterPro"/>
</dbReference>
<dbReference type="Proteomes" id="UP000516314">
    <property type="component" value="Chromosome 3"/>
</dbReference>
<accession>A0A7G2EHL0</accession>
<dbReference type="CDD" id="cd06141">
    <property type="entry name" value="WRN_exo"/>
    <property type="match status" value="2"/>
</dbReference>
<dbReference type="EMBL" id="LR881468">
    <property type="protein sequence ID" value="CAD5322830.1"/>
    <property type="molecule type" value="Genomic_DNA"/>
</dbReference>